<evidence type="ECO:0000313" key="9">
    <source>
        <dbReference type="Proteomes" id="UP001530400"/>
    </source>
</evidence>
<dbReference type="Proteomes" id="UP001530400">
    <property type="component" value="Unassembled WGS sequence"/>
</dbReference>
<keyword evidence="1" id="KW-0575">Peroxidase</keyword>
<comment type="similarity">
    <text evidence="6">Belongs to the peroxidase family.</text>
</comment>
<dbReference type="SUPFAM" id="SSF48113">
    <property type="entry name" value="Heme-dependent peroxidases"/>
    <property type="match status" value="1"/>
</dbReference>
<evidence type="ECO:0000259" key="7">
    <source>
        <dbReference type="PROSITE" id="PS50873"/>
    </source>
</evidence>
<dbReference type="InterPro" id="IPR010255">
    <property type="entry name" value="Haem_peroxidase_sf"/>
</dbReference>
<evidence type="ECO:0000256" key="6">
    <source>
        <dbReference type="RuleBase" id="RU004241"/>
    </source>
</evidence>
<dbReference type="EMBL" id="JALLPJ020000513">
    <property type="protein sequence ID" value="KAL3789883.1"/>
    <property type="molecule type" value="Genomic_DNA"/>
</dbReference>
<dbReference type="GO" id="GO:0046872">
    <property type="term" value="F:metal ion binding"/>
    <property type="evidence" value="ECO:0007669"/>
    <property type="project" value="UniProtKB-KW"/>
</dbReference>
<accession>A0ABD3PPC9</accession>
<dbReference type="GO" id="GO:0004601">
    <property type="term" value="F:peroxidase activity"/>
    <property type="evidence" value="ECO:0007669"/>
    <property type="project" value="UniProtKB-KW"/>
</dbReference>
<keyword evidence="2" id="KW-0349">Heme</keyword>
<proteinExistence type="inferred from homology"/>
<evidence type="ECO:0000256" key="5">
    <source>
        <dbReference type="ARBA" id="ARBA00023004"/>
    </source>
</evidence>
<dbReference type="PANTHER" id="PTHR31356:SF36">
    <property type="entry name" value="L-ASCORBATE PEROXIDASE 3"/>
    <property type="match status" value="1"/>
</dbReference>
<gene>
    <name evidence="8" type="ORF">ACHAWO_011689</name>
</gene>
<dbReference type="PANTHER" id="PTHR31356">
    <property type="entry name" value="THYLAKOID LUMENAL 29 KDA PROTEIN, CHLOROPLASTIC-RELATED"/>
    <property type="match status" value="1"/>
</dbReference>
<dbReference type="InterPro" id="IPR002016">
    <property type="entry name" value="Haem_peroxidase"/>
</dbReference>
<dbReference type="Gene3D" id="1.10.420.10">
    <property type="entry name" value="Peroxidase, domain 2"/>
    <property type="match status" value="1"/>
</dbReference>
<organism evidence="8 9">
    <name type="scientific">Cyclotella atomus</name>
    <dbReference type="NCBI Taxonomy" id="382360"/>
    <lineage>
        <taxon>Eukaryota</taxon>
        <taxon>Sar</taxon>
        <taxon>Stramenopiles</taxon>
        <taxon>Ochrophyta</taxon>
        <taxon>Bacillariophyta</taxon>
        <taxon>Coscinodiscophyceae</taxon>
        <taxon>Thalassiosirophycidae</taxon>
        <taxon>Stephanodiscales</taxon>
        <taxon>Stephanodiscaceae</taxon>
        <taxon>Cyclotella</taxon>
    </lineage>
</organism>
<dbReference type="InterPro" id="IPR044831">
    <property type="entry name" value="Ccp1-like"/>
</dbReference>
<evidence type="ECO:0000256" key="2">
    <source>
        <dbReference type="ARBA" id="ARBA00022617"/>
    </source>
</evidence>
<protein>
    <recommendedName>
        <fullName evidence="7">Plant heme peroxidase family profile domain-containing protein</fullName>
    </recommendedName>
</protein>
<dbReference type="PROSITE" id="PS50873">
    <property type="entry name" value="PEROXIDASE_4"/>
    <property type="match status" value="1"/>
</dbReference>
<keyword evidence="3" id="KW-0479">Metal-binding</keyword>
<evidence type="ECO:0000313" key="8">
    <source>
        <dbReference type="EMBL" id="KAL3789883.1"/>
    </source>
</evidence>
<comment type="caution">
    <text evidence="8">The sequence shown here is derived from an EMBL/GenBank/DDBJ whole genome shotgun (WGS) entry which is preliminary data.</text>
</comment>
<name>A0ABD3PPC9_9STRA</name>
<keyword evidence="4" id="KW-0560">Oxidoreductase</keyword>
<keyword evidence="9" id="KW-1185">Reference proteome</keyword>
<evidence type="ECO:0000256" key="1">
    <source>
        <dbReference type="ARBA" id="ARBA00022559"/>
    </source>
</evidence>
<dbReference type="AlphaFoldDB" id="A0ABD3PPC9"/>
<dbReference type="Pfam" id="PF00141">
    <property type="entry name" value="peroxidase"/>
    <property type="match status" value="1"/>
</dbReference>
<dbReference type="PRINTS" id="PR00458">
    <property type="entry name" value="PEROXIDASE"/>
</dbReference>
<keyword evidence="5" id="KW-0408">Iron</keyword>
<dbReference type="Gene3D" id="1.10.520.10">
    <property type="match status" value="1"/>
</dbReference>
<reference evidence="8 9" key="1">
    <citation type="submission" date="2024-10" db="EMBL/GenBank/DDBJ databases">
        <title>Updated reference genomes for cyclostephanoid diatoms.</title>
        <authorList>
            <person name="Roberts W.R."/>
            <person name="Alverson A.J."/>
        </authorList>
    </citation>
    <scope>NUCLEOTIDE SEQUENCE [LARGE SCALE GENOMIC DNA]</scope>
    <source>
        <strain evidence="8 9">AJA010-31</strain>
    </source>
</reference>
<feature type="domain" description="Plant heme peroxidase family profile" evidence="7">
    <location>
        <begin position="66"/>
        <end position="266"/>
    </location>
</feature>
<evidence type="ECO:0000256" key="4">
    <source>
        <dbReference type="ARBA" id="ARBA00023002"/>
    </source>
</evidence>
<evidence type="ECO:0000256" key="3">
    <source>
        <dbReference type="ARBA" id="ARBA00022723"/>
    </source>
</evidence>
<sequence length="266" mass="29522">MIASTILSRASFFYSIAAPMITNNAFLAINVLNAPQASLPLPSTDERNAETRTASTLVRKNTSMGLSFADCIALASVEALEFAGGPKIKIRLGRRDATQADDKKRRNVLRKETERSVVDTTLPSAALDSDGLRLYFGSLGLSEQEMVALCGAHDLGRHVTLLNMSKSCVKNLTRECLENAPVLMPFVSEEPDRFSNTYFKKLLKWNERNIELGEVAFIPTDVALVVDEGLRRNVEYFARDEDAFFKNFESALLKIIDVGTTSVERY</sequence>